<accession>A0A7L5E4B5</accession>
<dbReference type="Proteomes" id="UP000503278">
    <property type="component" value="Chromosome"/>
</dbReference>
<dbReference type="Pfam" id="PF10677">
    <property type="entry name" value="DUF2490"/>
    <property type="match status" value="1"/>
</dbReference>
<gene>
    <name evidence="1" type="ORF">HH214_17000</name>
</gene>
<dbReference type="RefSeq" id="WP_169609627.1">
    <property type="nucleotide sequence ID" value="NZ_CP051682.1"/>
</dbReference>
<dbReference type="InterPro" id="IPR019619">
    <property type="entry name" value="DUF2490"/>
</dbReference>
<proteinExistence type="predicted"/>
<keyword evidence="2" id="KW-1185">Reference proteome</keyword>
<evidence type="ECO:0000313" key="1">
    <source>
        <dbReference type="EMBL" id="QJD97448.1"/>
    </source>
</evidence>
<organism evidence="1 2">
    <name type="scientific">Mucilaginibacter robiniae</name>
    <dbReference type="NCBI Taxonomy" id="2728022"/>
    <lineage>
        <taxon>Bacteria</taxon>
        <taxon>Pseudomonadati</taxon>
        <taxon>Bacteroidota</taxon>
        <taxon>Sphingobacteriia</taxon>
        <taxon>Sphingobacteriales</taxon>
        <taxon>Sphingobacteriaceae</taxon>
        <taxon>Mucilaginibacter</taxon>
    </lineage>
</organism>
<name>A0A7L5E4B5_9SPHI</name>
<protein>
    <submittedName>
        <fullName evidence="1">DUF2490 domain-containing protein</fullName>
    </submittedName>
</protein>
<dbReference type="KEGG" id="mrob:HH214_17000"/>
<sequence>MRKILLSAFIIVQLLNGNRVKAQRQEFSGWGAYFHTQKFSKHWGALFDAQFRSADEIKYLKHPLIRPALSYYFNPNQLASVGYLFTGTYNHAPEGNTFRREHRSFEQFIHNHKVNTSIAVQHRFRLEQRYVDQLQEKDAFFAQRFRYFVRGVVPFKKESTFNKGAFVGLQNEVFANVQNRDKVNGSIFDQNRAYVALGYRVSKQFDVEAGYLNQFINQVEQNTMNHILQVALYTRLGF</sequence>
<evidence type="ECO:0000313" key="2">
    <source>
        <dbReference type="Proteomes" id="UP000503278"/>
    </source>
</evidence>
<reference evidence="1 2" key="1">
    <citation type="submission" date="2020-04" db="EMBL/GenBank/DDBJ databases">
        <title>Genome sequencing of novel species.</title>
        <authorList>
            <person name="Heo J."/>
            <person name="Kim S.-J."/>
            <person name="Kim J.-S."/>
            <person name="Hong S.-B."/>
            <person name="Kwon S.-W."/>
        </authorList>
    </citation>
    <scope>NUCLEOTIDE SEQUENCE [LARGE SCALE GENOMIC DNA]</scope>
    <source>
        <strain evidence="1 2">F39-2</strain>
    </source>
</reference>
<dbReference type="AlphaFoldDB" id="A0A7L5E4B5"/>
<dbReference type="EMBL" id="CP051682">
    <property type="protein sequence ID" value="QJD97448.1"/>
    <property type="molecule type" value="Genomic_DNA"/>
</dbReference>